<dbReference type="AlphaFoldDB" id="A0A1V6CCN3"/>
<evidence type="ECO:0000259" key="1">
    <source>
        <dbReference type="Pfam" id="PF00294"/>
    </source>
</evidence>
<keyword evidence="2" id="KW-0808">Transferase</keyword>
<feature type="domain" description="Carbohydrate kinase PfkB" evidence="1">
    <location>
        <begin position="2"/>
        <end position="117"/>
    </location>
</feature>
<dbReference type="GO" id="GO:0003872">
    <property type="term" value="F:6-phosphofructokinase activity"/>
    <property type="evidence" value="ECO:0007669"/>
    <property type="project" value="UniProtKB-EC"/>
</dbReference>
<dbReference type="EC" id="2.7.1.11" evidence="2"/>
<proteinExistence type="predicted"/>
<protein>
    <submittedName>
        <fullName evidence="2">6-phosphofructokinase isozyme 2</fullName>
        <ecNumber evidence="2">2.7.1.11</ecNumber>
    </submittedName>
</protein>
<comment type="caution">
    <text evidence="2">The sequence shown here is derived from an EMBL/GenBank/DDBJ whole genome shotgun (WGS) entry which is preliminary data.</text>
</comment>
<gene>
    <name evidence="2" type="primary">pfkB</name>
    <name evidence="2" type="ORF">BWX89_00408</name>
</gene>
<dbReference type="InterPro" id="IPR029056">
    <property type="entry name" value="Ribokinase-like"/>
</dbReference>
<dbReference type="SUPFAM" id="SSF53613">
    <property type="entry name" value="Ribokinase-like"/>
    <property type="match status" value="1"/>
</dbReference>
<name>A0A1V6CCN3_UNCT6</name>
<dbReference type="InterPro" id="IPR011611">
    <property type="entry name" value="PfkB_dom"/>
</dbReference>
<accession>A0A1V6CCN3</accession>
<dbReference type="Pfam" id="PF00294">
    <property type="entry name" value="PfkB"/>
    <property type="match status" value="1"/>
</dbReference>
<reference evidence="2" key="1">
    <citation type="submission" date="2017-02" db="EMBL/GenBank/DDBJ databases">
        <title>Delving into the versatile metabolic prowess of the omnipresent phylum Bacteroidetes.</title>
        <authorList>
            <person name="Nobu M.K."/>
            <person name="Mei R."/>
            <person name="Narihiro T."/>
            <person name="Kuroda K."/>
            <person name="Liu W.-T."/>
        </authorList>
    </citation>
    <scope>NUCLEOTIDE SEQUENCE</scope>
    <source>
        <strain evidence="2">ADurb.Bin131</strain>
    </source>
</reference>
<dbReference type="Gene3D" id="3.40.1190.20">
    <property type="match status" value="1"/>
</dbReference>
<evidence type="ECO:0000313" key="2">
    <source>
        <dbReference type="EMBL" id="OQB74645.1"/>
    </source>
</evidence>
<dbReference type="Proteomes" id="UP000485562">
    <property type="component" value="Unassembled WGS sequence"/>
</dbReference>
<organism evidence="2">
    <name type="scientific">candidate division TA06 bacterium ADurb.Bin131</name>
    <dbReference type="NCBI Taxonomy" id="1852827"/>
    <lineage>
        <taxon>Bacteria</taxon>
        <taxon>Bacteria division TA06</taxon>
    </lineage>
</organism>
<dbReference type="PANTHER" id="PTHR46566:SF1">
    <property type="entry name" value="1-PHOSPHOFRUCTOKINASE"/>
    <property type="match status" value="1"/>
</dbReference>
<dbReference type="EMBL" id="MWDQ01000034">
    <property type="protein sequence ID" value="OQB74645.1"/>
    <property type="molecule type" value="Genomic_DNA"/>
</dbReference>
<dbReference type="PANTHER" id="PTHR46566">
    <property type="entry name" value="1-PHOSPHOFRUCTOKINASE-RELATED"/>
    <property type="match status" value="1"/>
</dbReference>
<sequence length="158" mass="17698">MAKPDLIKPNIWELQRLISEKIRRFDQIKCAGQYFLNNGINFVLITMGKNGSLGFSKQGCFYVKVPQVQCLNSVGCGDAFLGGFVLKFSKTKNFAESLRYAASAGTAKASRFDTDIPEIEDVKKILKKVSIQTLDALSERTKKQLLREMPEKKSIKGL</sequence>
<dbReference type="GO" id="GO:0005829">
    <property type="term" value="C:cytosol"/>
    <property type="evidence" value="ECO:0007669"/>
    <property type="project" value="TreeGrafter"/>
</dbReference>